<evidence type="ECO:0000256" key="2">
    <source>
        <dbReference type="ARBA" id="ARBA00022737"/>
    </source>
</evidence>
<feature type="transmembrane region" description="Helical" evidence="3">
    <location>
        <begin position="54"/>
        <end position="75"/>
    </location>
</feature>
<evidence type="ECO:0000256" key="3">
    <source>
        <dbReference type="SAM" id="Phobius"/>
    </source>
</evidence>
<dbReference type="InterPro" id="IPR003591">
    <property type="entry name" value="Leu-rich_rpt_typical-subtyp"/>
</dbReference>
<keyword evidence="3" id="KW-1133">Transmembrane helix</keyword>
<evidence type="ECO:0000313" key="5">
    <source>
        <dbReference type="Proteomes" id="UP001498469"/>
    </source>
</evidence>
<dbReference type="PANTHER" id="PTHR46652:SF3">
    <property type="entry name" value="LEUCINE-RICH REPEAT-CONTAINING PROTEIN 9"/>
    <property type="match status" value="1"/>
</dbReference>
<dbReference type="RefSeq" id="WP_216250105.1">
    <property type="nucleotide sequence ID" value="NZ_JAZHFS010000004.1"/>
</dbReference>
<dbReference type="PROSITE" id="PS51450">
    <property type="entry name" value="LRR"/>
    <property type="match status" value="5"/>
</dbReference>
<name>A0ABU7UKD7_9CLOT</name>
<accession>A0ABU7UKD7</accession>
<keyword evidence="5" id="KW-1185">Reference proteome</keyword>
<dbReference type="SMART" id="SM00365">
    <property type="entry name" value="LRR_SD22"/>
    <property type="match status" value="5"/>
</dbReference>
<dbReference type="InterPro" id="IPR050836">
    <property type="entry name" value="SDS22/Internalin_LRR"/>
</dbReference>
<gene>
    <name evidence="4" type="ORF">SJI18_05295</name>
</gene>
<dbReference type="InterPro" id="IPR001611">
    <property type="entry name" value="Leu-rich_rpt"/>
</dbReference>
<evidence type="ECO:0000256" key="1">
    <source>
        <dbReference type="ARBA" id="ARBA00022614"/>
    </source>
</evidence>
<keyword evidence="3" id="KW-0812">Transmembrane</keyword>
<dbReference type="InterPro" id="IPR025875">
    <property type="entry name" value="Leu-rich_rpt_4"/>
</dbReference>
<sequence>MNCKHCGKILSEDSKVCPSCGTNEDINNLQKLNDYSEDKINNSKNYILNFKKIIFNKITIAVLIFLIISLVVTIGKLKVFNNKDNIEGKLVLQNNLGGTYYNRNLDKTVSDKDVIVFPDKNLEKVVRDAIKKYNGEILKSDVSKIKELKASNINISDLSGIQNLTNLTLLYLYNNKIENIDDLKGLTKLTVLDLYNNKIENINALKKLTNLTTLYLWNNKIDNIDSLNGLTNLTVLDLWGNKISDIDALKRLTNLTVLDLSNNKINNINVLKGFTKLNALYLGTNPITDYSITSSYYSDLEDKDFILQ</sequence>
<keyword evidence="3" id="KW-0472">Membrane</keyword>
<protein>
    <submittedName>
        <fullName evidence="4">Leucine-rich repeat domain-containing protein</fullName>
    </submittedName>
</protein>
<organism evidence="4 5">
    <name type="scientific">Clostridium frigoriphilum</name>
    <dbReference type="NCBI Taxonomy" id="443253"/>
    <lineage>
        <taxon>Bacteria</taxon>
        <taxon>Bacillati</taxon>
        <taxon>Bacillota</taxon>
        <taxon>Clostridia</taxon>
        <taxon>Eubacteriales</taxon>
        <taxon>Clostridiaceae</taxon>
        <taxon>Clostridium</taxon>
    </lineage>
</organism>
<dbReference type="PANTHER" id="PTHR46652">
    <property type="entry name" value="LEUCINE-RICH REPEAT AND IQ DOMAIN-CONTAINING PROTEIN 1-RELATED"/>
    <property type="match status" value="1"/>
</dbReference>
<reference evidence="4 5" key="1">
    <citation type="submission" date="2023-11" db="EMBL/GenBank/DDBJ databases">
        <title>Draft genome sequence of a psychrophilic Clostridium strain from permafrost water brine.</title>
        <authorList>
            <person name="Shcherbakova V.A."/>
            <person name="Trubitsyn V.E."/>
            <person name="Zakharyuk A.G."/>
        </authorList>
    </citation>
    <scope>NUCLEOTIDE SEQUENCE [LARGE SCALE GENOMIC DNA]</scope>
    <source>
        <strain evidence="4 5">14F</strain>
    </source>
</reference>
<dbReference type="Pfam" id="PF12799">
    <property type="entry name" value="LRR_4"/>
    <property type="match status" value="3"/>
</dbReference>
<dbReference type="Proteomes" id="UP001498469">
    <property type="component" value="Unassembled WGS sequence"/>
</dbReference>
<dbReference type="EMBL" id="JAZHFS010000004">
    <property type="protein sequence ID" value="MEF2111723.1"/>
    <property type="molecule type" value="Genomic_DNA"/>
</dbReference>
<dbReference type="SMART" id="SM00369">
    <property type="entry name" value="LRR_TYP"/>
    <property type="match status" value="5"/>
</dbReference>
<proteinExistence type="predicted"/>
<comment type="caution">
    <text evidence="4">The sequence shown here is derived from an EMBL/GenBank/DDBJ whole genome shotgun (WGS) entry which is preliminary data.</text>
</comment>
<keyword evidence="1" id="KW-0433">Leucine-rich repeat</keyword>
<keyword evidence="2" id="KW-0677">Repeat</keyword>
<evidence type="ECO:0000313" key="4">
    <source>
        <dbReference type="EMBL" id="MEF2111723.1"/>
    </source>
</evidence>